<dbReference type="InterPro" id="IPR050559">
    <property type="entry name" value="P-Pant_transferase_sf"/>
</dbReference>
<evidence type="ECO:0000313" key="5">
    <source>
        <dbReference type="EMBL" id="GGI54298.1"/>
    </source>
</evidence>
<evidence type="ECO:0000259" key="4">
    <source>
        <dbReference type="Pfam" id="PF22624"/>
    </source>
</evidence>
<dbReference type="InterPro" id="IPR008278">
    <property type="entry name" value="4-PPantetheinyl_Trfase_dom"/>
</dbReference>
<dbReference type="GO" id="GO:0008897">
    <property type="term" value="F:holo-[acyl-carrier-protein] synthase activity"/>
    <property type="evidence" value="ECO:0007669"/>
    <property type="project" value="InterPro"/>
</dbReference>
<dbReference type="PANTHER" id="PTHR12215">
    <property type="entry name" value="PHOSPHOPANTETHEINE TRANSFERASE"/>
    <property type="match status" value="1"/>
</dbReference>
<evidence type="ECO:0000256" key="2">
    <source>
        <dbReference type="ARBA" id="ARBA00022679"/>
    </source>
</evidence>
<proteinExistence type="inferred from homology"/>
<feature type="domain" description="4'-phosphopantetheinyl transferase N-terminal" evidence="4">
    <location>
        <begin position="3"/>
        <end position="80"/>
    </location>
</feature>
<feature type="domain" description="4'-phosphopantetheinyl transferase" evidence="3">
    <location>
        <begin position="86"/>
        <end position="160"/>
    </location>
</feature>
<keyword evidence="6" id="KW-1185">Reference proteome</keyword>
<dbReference type="InterPro" id="IPR055066">
    <property type="entry name" value="AASDHPPT_N"/>
</dbReference>
<dbReference type="Proteomes" id="UP000627205">
    <property type="component" value="Unassembled WGS sequence"/>
</dbReference>
<dbReference type="SUPFAM" id="SSF56214">
    <property type="entry name" value="4'-phosphopantetheinyl transferase"/>
    <property type="match status" value="2"/>
</dbReference>
<dbReference type="Pfam" id="PF22624">
    <property type="entry name" value="AASDHPPT_N"/>
    <property type="match status" value="1"/>
</dbReference>
<organism evidence="5 6">
    <name type="scientific">Oxalicibacterium solurbis</name>
    <dbReference type="NCBI Taxonomy" id="69280"/>
    <lineage>
        <taxon>Bacteria</taxon>
        <taxon>Pseudomonadati</taxon>
        <taxon>Pseudomonadota</taxon>
        <taxon>Betaproteobacteria</taxon>
        <taxon>Burkholderiales</taxon>
        <taxon>Oxalobacteraceae</taxon>
        <taxon>Oxalicibacterium</taxon>
    </lineage>
</organism>
<dbReference type="GO" id="GO:0000287">
    <property type="term" value="F:magnesium ion binding"/>
    <property type="evidence" value="ECO:0007669"/>
    <property type="project" value="InterPro"/>
</dbReference>
<evidence type="ECO:0000313" key="6">
    <source>
        <dbReference type="Proteomes" id="UP000627205"/>
    </source>
</evidence>
<comment type="similarity">
    <text evidence="1">Belongs to the P-Pant transferase superfamily. Gsp/Sfp/HetI/AcpT family.</text>
</comment>
<gene>
    <name evidence="5" type="ORF">GCM10011430_14720</name>
</gene>
<evidence type="ECO:0000259" key="3">
    <source>
        <dbReference type="Pfam" id="PF01648"/>
    </source>
</evidence>
<evidence type="ECO:0000256" key="1">
    <source>
        <dbReference type="ARBA" id="ARBA00010990"/>
    </source>
</evidence>
<sequence>MNWLGPEELARHATFMRPRRQRQFLIGRILLRFAAGRLLGVDPASIMLTERKNDAPFLRNVPSSLGYSVSHSGPWVACAVSRKVALGLDVEMRDASRDVMALAEAVFDTDECALLNAKEGMLQITAFYERWSMREAAFKLAARGYQDGRHFSFFPHPKISMVLCSAQPLDETFFHDCTEEEGDGPFSVQ</sequence>
<keyword evidence="2" id="KW-0808">Transferase</keyword>
<accession>A0A8J3F616</accession>
<dbReference type="Pfam" id="PF01648">
    <property type="entry name" value="ACPS"/>
    <property type="match status" value="1"/>
</dbReference>
<dbReference type="AlphaFoldDB" id="A0A8J3F616"/>
<dbReference type="GO" id="GO:0005829">
    <property type="term" value="C:cytosol"/>
    <property type="evidence" value="ECO:0007669"/>
    <property type="project" value="TreeGrafter"/>
</dbReference>
<protein>
    <recommendedName>
        <fullName evidence="7">4'-phosphopantetheinyl transferase superfamily protein</fullName>
    </recommendedName>
</protein>
<reference evidence="5" key="2">
    <citation type="submission" date="2020-09" db="EMBL/GenBank/DDBJ databases">
        <authorList>
            <person name="Sun Q."/>
            <person name="Sedlacek I."/>
        </authorList>
    </citation>
    <scope>NUCLEOTIDE SEQUENCE</scope>
    <source>
        <strain evidence="5">CCM 7664</strain>
    </source>
</reference>
<dbReference type="GO" id="GO:0019878">
    <property type="term" value="P:lysine biosynthetic process via aminoadipic acid"/>
    <property type="evidence" value="ECO:0007669"/>
    <property type="project" value="TreeGrafter"/>
</dbReference>
<dbReference type="Gene3D" id="3.90.470.20">
    <property type="entry name" value="4'-phosphopantetheinyl transferase domain"/>
    <property type="match status" value="1"/>
</dbReference>
<dbReference type="EMBL" id="BMDP01000002">
    <property type="protein sequence ID" value="GGI54298.1"/>
    <property type="molecule type" value="Genomic_DNA"/>
</dbReference>
<comment type="caution">
    <text evidence="5">The sequence shown here is derived from an EMBL/GenBank/DDBJ whole genome shotgun (WGS) entry which is preliminary data.</text>
</comment>
<name>A0A8J3F616_9BURK</name>
<reference evidence="5" key="1">
    <citation type="journal article" date="2014" name="Int. J. Syst. Evol. Microbiol.">
        <title>Complete genome sequence of Corynebacterium casei LMG S-19264T (=DSM 44701T), isolated from a smear-ripened cheese.</title>
        <authorList>
            <consortium name="US DOE Joint Genome Institute (JGI-PGF)"/>
            <person name="Walter F."/>
            <person name="Albersmeier A."/>
            <person name="Kalinowski J."/>
            <person name="Ruckert C."/>
        </authorList>
    </citation>
    <scope>NUCLEOTIDE SEQUENCE</scope>
    <source>
        <strain evidence="5">CCM 7664</strain>
    </source>
</reference>
<dbReference type="InterPro" id="IPR037143">
    <property type="entry name" value="4-PPantetheinyl_Trfase_dom_sf"/>
</dbReference>
<dbReference type="PANTHER" id="PTHR12215:SF10">
    <property type="entry name" value="L-AMINOADIPATE-SEMIALDEHYDE DEHYDROGENASE-PHOSPHOPANTETHEINYL TRANSFERASE"/>
    <property type="match status" value="1"/>
</dbReference>
<evidence type="ECO:0008006" key="7">
    <source>
        <dbReference type="Google" id="ProtNLM"/>
    </source>
</evidence>